<keyword evidence="1" id="KW-0808">Transferase</keyword>
<evidence type="ECO:0000259" key="3">
    <source>
        <dbReference type="Pfam" id="PF14791"/>
    </source>
</evidence>
<feature type="domain" description="DNA polymerase beta thumb" evidence="3">
    <location>
        <begin position="1"/>
        <end position="49"/>
    </location>
</feature>
<keyword evidence="2" id="KW-0548">Nucleotidyltransferase</keyword>
<dbReference type="InterPro" id="IPR043519">
    <property type="entry name" value="NT_sf"/>
</dbReference>
<dbReference type="AlphaFoldDB" id="A0A0B6ZX63"/>
<dbReference type="SUPFAM" id="SSF81301">
    <property type="entry name" value="Nucleotidyltransferase"/>
    <property type="match status" value="1"/>
</dbReference>
<dbReference type="Gene3D" id="3.30.210.10">
    <property type="entry name" value="DNA polymerase, thumb domain"/>
    <property type="match status" value="1"/>
</dbReference>
<dbReference type="InterPro" id="IPR029398">
    <property type="entry name" value="PolB_thumb"/>
</dbReference>
<evidence type="ECO:0000256" key="2">
    <source>
        <dbReference type="ARBA" id="ARBA00022695"/>
    </source>
</evidence>
<organism evidence="4">
    <name type="scientific">Arion vulgaris</name>
    <dbReference type="NCBI Taxonomy" id="1028688"/>
    <lineage>
        <taxon>Eukaryota</taxon>
        <taxon>Metazoa</taxon>
        <taxon>Spiralia</taxon>
        <taxon>Lophotrochozoa</taxon>
        <taxon>Mollusca</taxon>
        <taxon>Gastropoda</taxon>
        <taxon>Heterobranchia</taxon>
        <taxon>Euthyneura</taxon>
        <taxon>Panpulmonata</taxon>
        <taxon>Eupulmonata</taxon>
        <taxon>Stylommatophora</taxon>
        <taxon>Helicina</taxon>
        <taxon>Arionoidea</taxon>
        <taxon>Arionidae</taxon>
        <taxon>Arion</taxon>
    </lineage>
</organism>
<reference evidence="4" key="1">
    <citation type="submission" date="2014-12" db="EMBL/GenBank/DDBJ databases">
        <title>Insight into the proteome of Arion vulgaris.</title>
        <authorList>
            <person name="Aradska J."/>
            <person name="Bulat T."/>
            <person name="Smidak R."/>
            <person name="Sarate P."/>
            <person name="Gangsoo J."/>
            <person name="Sialana F."/>
            <person name="Bilban M."/>
            <person name="Lubec G."/>
        </authorList>
    </citation>
    <scope>NUCLEOTIDE SEQUENCE</scope>
    <source>
        <tissue evidence="4">Skin</tissue>
    </source>
</reference>
<proteinExistence type="predicted"/>
<dbReference type="Pfam" id="PF14791">
    <property type="entry name" value="DNA_pol_B_thumb"/>
    <property type="match status" value="1"/>
</dbReference>
<accession>A0A0B6ZX63</accession>
<evidence type="ECO:0000313" key="4">
    <source>
        <dbReference type="EMBL" id="CEK73183.1"/>
    </source>
</evidence>
<sequence>MSLNEHALKTGVVRKGSEKIYEGTIIPTPTEESVFLALNVPFRPPEERDH</sequence>
<dbReference type="InterPro" id="IPR037160">
    <property type="entry name" value="DNA_Pol_thumb_sf"/>
</dbReference>
<dbReference type="EMBL" id="HACG01026318">
    <property type="protein sequence ID" value="CEK73183.1"/>
    <property type="molecule type" value="Transcribed_RNA"/>
</dbReference>
<gene>
    <name evidence="4" type="primary">ORF85636</name>
</gene>
<dbReference type="GO" id="GO:0016779">
    <property type="term" value="F:nucleotidyltransferase activity"/>
    <property type="evidence" value="ECO:0007669"/>
    <property type="project" value="UniProtKB-KW"/>
</dbReference>
<name>A0A0B6ZX63_9EUPU</name>
<protein>
    <recommendedName>
        <fullName evidence="3">DNA polymerase beta thumb domain-containing protein</fullName>
    </recommendedName>
</protein>
<evidence type="ECO:0000256" key="1">
    <source>
        <dbReference type="ARBA" id="ARBA00022679"/>
    </source>
</evidence>